<evidence type="ECO:0000256" key="8">
    <source>
        <dbReference type="ARBA" id="ARBA00018337"/>
    </source>
</evidence>
<dbReference type="Ensembl" id="ENSSSCT00070034108.1">
    <property type="protein sequence ID" value="ENSSSCP00070028483.1"/>
    <property type="gene ID" value="ENSSSCG00070017304.1"/>
</dbReference>
<gene>
    <name evidence="21" type="primary">TAMM41</name>
</gene>
<sequence>MALQALQSSGVTFRKILSHFPEELSLAFAYGSGVYRQAGPSSDQKKAMLDFVFTVDDPVEWHSKNLKKNWNHYSFLKIFGPRIISTVQNNYGAGVYYNPLIMCDGRLIKYGVISTSTLIEDLLNWNNLYIAGRLQKPVKIVAMNENVALRSALDKNLKSAVTAAFLMLPESFSEEDLFLEIAGLSYSGDFRMVVGEDRMKVLNIVKPNIAHFRELYGSILQENPQVVYKIQQGSLEIDKSPEGQFTQLLTLPKTLQQQINHIMDLPGKNRDVEETLLQVAHDPDCGDVVRLALSAIVRPSSMRQSTKGIFTAGKNFLKSTLTIPAGLKGLSAAGENVKLYVYLASACAVLAFDGPNLGHCSNIRQAAGAVIPASEVLLDGFAAPLHFPSCSLHAVSPHVFIFMKVTYDTVTKTVVPCFLPLFISRDNRLQLS</sequence>
<keyword evidence="13" id="KW-0460">Magnesium</keyword>
<evidence type="ECO:0000256" key="18">
    <source>
        <dbReference type="ARBA" id="ARBA00023264"/>
    </source>
</evidence>
<keyword evidence="14" id="KW-0443">Lipid metabolism</keyword>
<comment type="subcellular location">
    <subcellularLocation>
        <location evidence="3">Mitochondrion inner membrane</location>
        <topology evidence="3">Peripheral membrane protein</topology>
        <orientation evidence="3">Matrix side</orientation>
    </subcellularLocation>
</comment>
<evidence type="ECO:0000256" key="9">
    <source>
        <dbReference type="ARBA" id="ARBA00022516"/>
    </source>
</evidence>
<dbReference type="InterPro" id="IPR015222">
    <property type="entry name" value="Tam41"/>
</dbReference>
<comment type="similarity">
    <text evidence="6">Belongs to the TAM41 family.</text>
</comment>
<keyword evidence="12" id="KW-0999">Mitochondrion inner membrane</keyword>
<comment type="function">
    <text evidence="2">Catalyzes the conversion of phosphatidic acid (PA) to CDP-diacylglycerol (CDP-DAG), an essential intermediate in the synthesis of phosphatidylglycerol, cardiolipin and phosphatidylinositol.</text>
</comment>
<comment type="pathway">
    <text evidence="4">Phospholipid metabolism; CDP-diacylglycerol biosynthesis; CDP-diacylglycerol from sn-glycerol 3-phosphate: step 3/3.</text>
</comment>
<dbReference type="Pfam" id="PF09139">
    <property type="entry name" value="Tam41_Mmp37"/>
    <property type="match status" value="1"/>
</dbReference>
<proteinExistence type="inferred from homology"/>
<protein>
    <recommendedName>
        <fullName evidence="8">Phosphatidate cytidylyltransferase, mitochondrial</fullName>
        <ecNumber evidence="7">2.7.7.41</ecNumber>
    </recommendedName>
    <alternativeName>
        <fullName evidence="19">CDP-diacylglycerol synthase</fullName>
    </alternativeName>
    <alternativeName>
        <fullName evidence="20">Mitochondrial translocator assembly and maintenance protein 41 homolog</fullName>
    </alternativeName>
</protein>
<dbReference type="GO" id="GO:0004605">
    <property type="term" value="F:phosphatidate cytidylyltransferase activity"/>
    <property type="evidence" value="ECO:0007669"/>
    <property type="project" value="UniProtKB-EC"/>
</dbReference>
<evidence type="ECO:0000256" key="5">
    <source>
        <dbReference type="ARBA" id="ARBA00005189"/>
    </source>
</evidence>
<keyword evidence="9" id="KW-0444">Lipid biosynthesis</keyword>
<keyword evidence="17" id="KW-0594">Phospholipid biosynthesis</keyword>
<evidence type="ECO:0000256" key="15">
    <source>
        <dbReference type="ARBA" id="ARBA00023128"/>
    </source>
</evidence>
<reference evidence="21 22" key="1">
    <citation type="submission" date="2017-08" db="EMBL/GenBank/DDBJ databases">
        <title>USMARCv1.0.</title>
        <authorList>
            <person name="Hannum G.I."/>
            <person name="Koren S."/>
            <person name="Schroeder S.G."/>
            <person name="Chin S.C."/>
            <person name="Nonneman D.J."/>
            <person name="Becker S.A."/>
            <person name="Rosen B.D."/>
            <person name="Bickhart D.M."/>
            <person name="Putnam N.H."/>
            <person name="Green R.E."/>
            <person name="Tuggle C.K."/>
            <person name="Liu H."/>
            <person name="Rohrer G.A."/>
            <person name="Warr A."/>
            <person name="Hall R."/>
            <person name="Kim K."/>
            <person name="Hume D.A."/>
            <person name="Talbot R."/>
            <person name="Chow W."/>
            <person name="Howe K."/>
            <person name="Schwartz A.S."/>
            <person name="Watson M."/>
            <person name="Archibald A.L."/>
            <person name="Phillippy A.M."/>
            <person name="Smith T.P.L."/>
        </authorList>
    </citation>
    <scope>NUCLEOTIDE SEQUENCE [LARGE SCALE GENOMIC DNA]</scope>
</reference>
<dbReference type="AlphaFoldDB" id="A0A4X1UIR3"/>
<evidence type="ECO:0000256" key="3">
    <source>
        <dbReference type="ARBA" id="ARBA00004443"/>
    </source>
</evidence>
<evidence type="ECO:0000256" key="6">
    <source>
        <dbReference type="ARBA" id="ARBA00005458"/>
    </source>
</evidence>
<evidence type="ECO:0000256" key="4">
    <source>
        <dbReference type="ARBA" id="ARBA00005119"/>
    </source>
</evidence>
<accession>A0A4X1UIR3</accession>
<evidence type="ECO:0000256" key="1">
    <source>
        <dbReference type="ARBA" id="ARBA00001946"/>
    </source>
</evidence>
<reference evidence="21" key="2">
    <citation type="submission" date="2025-08" db="UniProtKB">
        <authorList>
            <consortium name="Ensembl"/>
        </authorList>
    </citation>
    <scope>IDENTIFICATION</scope>
</reference>
<evidence type="ECO:0000313" key="22">
    <source>
        <dbReference type="Proteomes" id="UP000314985"/>
    </source>
</evidence>
<evidence type="ECO:0000256" key="17">
    <source>
        <dbReference type="ARBA" id="ARBA00023209"/>
    </source>
</evidence>
<comment type="cofactor">
    <cofactor evidence="1">
        <name>Mg(2+)</name>
        <dbReference type="ChEBI" id="CHEBI:18420"/>
    </cofactor>
</comment>
<keyword evidence="10" id="KW-0808">Transferase</keyword>
<keyword evidence="16" id="KW-0472">Membrane</keyword>
<evidence type="ECO:0000256" key="10">
    <source>
        <dbReference type="ARBA" id="ARBA00022679"/>
    </source>
</evidence>
<dbReference type="GO" id="GO:0032049">
    <property type="term" value="P:cardiolipin biosynthetic process"/>
    <property type="evidence" value="ECO:0007669"/>
    <property type="project" value="InterPro"/>
</dbReference>
<evidence type="ECO:0000313" key="21">
    <source>
        <dbReference type="Ensembl" id="ENSSSCP00070028483.1"/>
    </source>
</evidence>
<evidence type="ECO:0000256" key="14">
    <source>
        <dbReference type="ARBA" id="ARBA00023098"/>
    </source>
</evidence>
<keyword evidence="15" id="KW-0496">Mitochondrion</keyword>
<dbReference type="SMR" id="A0A4X1UIR3"/>
<dbReference type="EC" id="2.7.7.41" evidence="7"/>
<comment type="pathway">
    <text evidence="5">Lipid metabolism.</text>
</comment>
<keyword evidence="18" id="KW-1208">Phospholipid metabolism</keyword>
<dbReference type="ExpressionAtlas" id="A0A4X1UIR3">
    <property type="expression patterns" value="baseline and differential"/>
</dbReference>
<evidence type="ECO:0000256" key="7">
    <source>
        <dbReference type="ARBA" id="ARBA00012487"/>
    </source>
</evidence>
<evidence type="ECO:0000256" key="12">
    <source>
        <dbReference type="ARBA" id="ARBA00022792"/>
    </source>
</evidence>
<dbReference type="PANTHER" id="PTHR13619">
    <property type="entry name" value="PHOSPHATIDATE CYTIDYLYLTRANSFERASE, MITOCHONDRIAL"/>
    <property type="match status" value="1"/>
</dbReference>
<dbReference type="UniPathway" id="UPA00557">
    <property type="reaction ID" value="UER00614"/>
</dbReference>
<evidence type="ECO:0000256" key="20">
    <source>
        <dbReference type="ARBA" id="ARBA00031502"/>
    </source>
</evidence>
<evidence type="ECO:0000256" key="16">
    <source>
        <dbReference type="ARBA" id="ARBA00023136"/>
    </source>
</evidence>
<evidence type="ECO:0000256" key="2">
    <source>
        <dbReference type="ARBA" id="ARBA00003203"/>
    </source>
</evidence>
<evidence type="ECO:0000256" key="11">
    <source>
        <dbReference type="ARBA" id="ARBA00022695"/>
    </source>
</evidence>
<evidence type="ECO:0000256" key="13">
    <source>
        <dbReference type="ARBA" id="ARBA00022842"/>
    </source>
</evidence>
<dbReference type="PANTHER" id="PTHR13619:SF0">
    <property type="entry name" value="PHOSPHATIDATE CYTIDYLYLTRANSFERASE, MITOCHONDRIAL"/>
    <property type="match status" value="1"/>
</dbReference>
<keyword evidence="11" id="KW-0548">Nucleotidyltransferase</keyword>
<organism evidence="21 22">
    <name type="scientific">Sus scrofa</name>
    <name type="common">Pig</name>
    <dbReference type="NCBI Taxonomy" id="9823"/>
    <lineage>
        <taxon>Eukaryota</taxon>
        <taxon>Metazoa</taxon>
        <taxon>Chordata</taxon>
        <taxon>Craniata</taxon>
        <taxon>Vertebrata</taxon>
        <taxon>Euteleostomi</taxon>
        <taxon>Mammalia</taxon>
        <taxon>Eutheria</taxon>
        <taxon>Laurasiatheria</taxon>
        <taxon>Artiodactyla</taxon>
        <taxon>Suina</taxon>
        <taxon>Suidae</taxon>
        <taxon>Sus</taxon>
    </lineage>
</organism>
<dbReference type="GO" id="GO:0005743">
    <property type="term" value="C:mitochondrial inner membrane"/>
    <property type="evidence" value="ECO:0007669"/>
    <property type="project" value="UniProtKB-SubCell"/>
</dbReference>
<dbReference type="GO" id="GO:0016024">
    <property type="term" value="P:CDP-diacylglycerol biosynthetic process"/>
    <property type="evidence" value="ECO:0007669"/>
    <property type="project" value="UniProtKB-UniPathway"/>
</dbReference>
<name>A0A4X1UIR3_PIG</name>
<dbReference type="Proteomes" id="UP000314985">
    <property type="component" value="Chromosome 13"/>
</dbReference>
<evidence type="ECO:0000256" key="19">
    <source>
        <dbReference type="ARBA" id="ARBA00029893"/>
    </source>
</evidence>